<dbReference type="PANTHER" id="PTHR24148:SF64">
    <property type="entry name" value="HETEROKARYON INCOMPATIBILITY DOMAIN-CONTAINING PROTEIN"/>
    <property type="match status" value="1"/>
</dbReference>
<feature type="region of interest" description="Disordered" evidence="1">
    <location>
        <begin position="44"/>
        <end position="79"/>
    </location>
</feature>
<keyword evidence="4" id="KW-1185">Reference proteome</keyword>
<evidence type="ECO:0000313" key="3">
    <source>
        <dbReference type="EMBL" id="KAK8022039.1"/>
    </source>
</evidence>
<proteinExistence type="predicted"/>
<dbReference type="EMBL" id="JAQQWK010000012">
    <property type="protein sequence ID" value="KAK8022039.1"/>
    <property type="molecule type" value="Genomic_DNA"/>
</dbReference>
<name>A0ABR1RXW9_9PEZI</name>
<dbReference type="PROSITE" id="PS50020">
    <property type="entry name" value="WW_DOMAIN_2"/>
    <property type="match status" value="2"/>
</dbReference>
<dbReference type="Pfam" id="PF06985">
    <property type="entry name" value="HET"/>
    <property type="match status" value="1"/>
</dbReference>
<feature type="region of interest" description="Disordered" evidence="1">
    <location>
        <begin position="563"/>
        <end position="587"/>
    </location>
</feature>
<dbReference type="InterPro" id="IPR010730">
    <property type="entry name" value="HET"/>
</dbReference>
<feature type="domain" description="WW" evidence="2">
    <location>
        <begin position="536"/>
        <end position="573"/>
    </location>
</feature>
<feature type="compositionally biased region" description="Polar residues" evidence="1">
    <location>
        <begin position="47"/>
        <end position="60"/>
    </location>
</feature>
<accession>A0ABR1RXW9</accession>
<dbReference type="Proteomes" id="UP001444661">
    <property type="component" value="Unassembled WGS sequence"/>
</dbReference>
<comment type="caution">
    <text evidence="3">The sequence shown here is derived from an EMBL/GenBank/DDBJ whole genome shotgun (WGS) entry which is preliminary data.</text>
</comment>
<evidence type="ECO:0000256" key="1">
    <source>
        <dbReference type="SAM" id="MobiDB-lite"/>
    </source>
</evidence>
<gene>
    <name evidence="3" type="ORF">PG993_012806</name>
</gene>
<dbReference type="InterPro" id="IPR052895">
    <property type="entry name" value="HetReg/Transcr_Mod"/>
</dbReference>
<sequence length="631" mass="70996">MPPGVVTSNDASRQRTLLDVQRSLPKDWVATVTLEGRFLFEHEPSERTSWTHPDPNSYQQHLHDPAELPLPGFEPRDDEEKSKKIVRMATIYRMASRVVVWLGPGSPSEQSTLAISTLEHLGKQLELSQSTVRFASPTATESAWFRAVTPLPYPEETWLAIQALLSRPYFGRLWIMQEVLLANSKTLVVCGRDEVAWYHFIRAIVCLVAKDSLPCSLRRPLEFVRALTWRFDQLSIPFIMNLARQKQCYIAKDRIYGVLGITPPEFTRSIKPDYKAEDRQVFMDAALACMNYDNRLTLLQDCELPSPSSPIESQPTGSDPRPSWVPDWSVPRVTRPLSAFVLSSGISRSCTAFIAPDVLQVKGRRLAVLSKVSRPTPTDPWEILCHIQGMEPRNLTTESYITGGSLLDAFLMVLRLGYVDDRWPGHHLPTMTAWREYFLDRLYSVNGVPSKSEVENSDGYFVTSILKGRSFVTTEQGHIGVAPAGARQAAEKGDVACTLLGCKSSILLRQTEDGGKFRVVGECYIHGLDDTSGLLSQLPEGWSVQIKRDDSGHARYSYRNCKTDSTTRQDPRLGPLPQDWVHSNHPRRAGTPSLWDCFENTKTGEVMDSDPRLLPRALEISGVTLETLYLH</sequence>
<evidence type="ECO:0000259" key="2">
    <source>
        <dbReference type="PROSITE" id="PS50020"/>
    </source>
</evidence>
<organism evidence="3 4">
    <name type="scientific">Apiospora rasikravindrae</name>
    <dbReference type="NCBI Taxonomy" id="990691"/>
    <lineage>
        <taxon>Eukaryota</taxon>
        <taxon>Fungi</taxon>
        <taxon>Dikarya</taxon>
        <taxon>Ascomycota</taxon>
        <taxon>Pezizomycotina</taxon>
        <taxon>Sordariomycetes</taxon>
        <taxon>Xylariomycetidae</taxon>
        <taxon>Amphisphaeriales</taxon>
        <taxon>Apiosporaceae</taxon>
        <taxon>Apiospora</taxon>
    </lineage>
</organism>
<dbReference type="PANTHER" id="PTHR24148">
    <property type="entry name" value="ANKYRIN REPEAT DOMAIN-CONTAINING PROTEIN 39 HOMOLOG-RELATED"/>
    <property type="match status" value="1"/>
</dbReference>
<evidence type="ECO:0000313" key="4">
    <source>
        <dbReference type="Proteomes" id="UP001444661"/>
    </source>
</evidence>
<protein>
    <recommendedName>
        <fullName evidence="2">WW domain-containing protein</fullName>
    </recommendedName>
</protein>
<reference evidence="3 4" key="1">
    <citation type="submission" date="2023-01" db="EMBL/GenBank/DDBJ databases">
        <title>Analysis of 21 Apiospora genomes using comparative genomics revels a genus with tremendous synthesis potential of carbohydrate active enzymes and secondary metabolites.</title>
        <authorList>
            <person name="Sorensen T."/>
        </authorList>
    </citation>
    <scope>NUCLEOTIDE SEQUENCE [LARGE SCALE GENOMIC DNA]</scope>
    <source>
        <strain evidence="3 4">CBS 33761</strain>
    </source>
</reference>
<feature type="domain" description="WW" evidence="2">
    <location>
        <begin position="22"/>
        <end position="55"/>
    </location>
</feature>
<dbReference type="InterPro" id="IPR001202">
    <property type="entry name" value="WW_dom"/>
</dbReference>